<evidence type="ECO:0000313" key="2">
    <source>
        <dbReference type="Proteomes" id="UP000323439"/>
    </source>
</evidence>
<organism evidence="1 2">
    <name type="scientific">Methanobrevibacter millerae</name>
    <dbReference type="NCBI Taxonomy" id="230361"/>
    <lineage>
        <taxon>Archaea</taxon>
        <taxon>Methanobacteriati</taxon>
        <taxon>Methanobacteriota</taxon>
        <taxon>Methanomada group</taxon>
        <taxon>Methanobacteria</taxon>
        <taxon>Methanobacteriales</taxon>
        <taxon>Methanobacteriaceae</taxon>
        <taxon>Methanobrevibacter</taxon>
    </lineage>
</organism>
<dbReference type="Proteomes" id="UP000323439">
    <property type="component" value="Unassembled WGS sequence"/>
</dbReference>
<evidence type="ECO:0008006" key="3">
    <source>
        <dbReference type="Google" id="ProtNLM"/>
    </source>
</evidence>
<dbReference type="OrthoDB" id="77903at2157"/>
<evidence type="ECO:0000313" key="1">
    <source>
        <dbReference type="EMBL" id="SDA37097.1"/>
    </source>
</evidence>
<sequence>MRHKNKYITLVGFKNLSGPQVFDIGTIIKLAKEPKNKYDTEAIYIEVRHVGKAAYVANSVYTVVKGTMSGGRLYDKFDEETFAEIRFMKDDVIIAKLLSDNKINQLKKDPESDIFYLMGE</sequence>
<reference evidence="1 2" key="1">
    <citation type="submission" date="2016-10" db="EMBL/GenBank/DDBJ databases">
        <authorList>
            <person name="Varghese N."/>
            <person name="Submissions S."/>
        </authorList>
    </citation>
    <scope>NUCLEOTIDE SEQUENCE [LARGE SCALE GENOMIC DNA]</scope>
    <source>
        <strain evidence="1 2">DSM 16643</strain>
    </source>
</reference>
<dbReference type="AlphaFoldDB" id="A0A1G5UVM2"/>
<dbReference type="EMBL" id="FMXB01000001">
    <property type="protein sequence ID" value="SDA37097.1"/>
    <property type="molecule type" value="Genomic_DNA"/>
</dbReference>
<accession>A0A1G5UVM2</accession>
<gene>
    <name evidence="1" type="ORF">SAMN02910315_00042</name>
</gene>
<name>A0A1G5UVM2_9EURY</name>
<keyword evidence="2" id="KW-1185">Reference proteome</keyword>
<protein>
    <recommendedName>
        <fullName evidence="3">HIRAN domain-containing protein</fullName>
    </recommendedName>
</protein>
<proteinExistence type="predicted"/>
<dbReference type="RefSeq" id="WP_149730701.1">
    <property type="nucleotide sequence ID" value="NZ_FMXB01000001.1"/>
</dbReference>